<dbReference type="GO" id="GO:0016887">
    <property type="term" value="F:ATP hydrolysis activity"/>
    <property type="evidence" value="ECO:0007669"/>
    <property type="project" value="InterPro"/>
</dbReference>
<gene>
    <name evidence="2" type="ORF">BSOLF_0760</name>
</gene>
<evidence type="ECO:0000259" key="1">
    <source>
        <dbReference type="Pfam" id="PF13304"/>
    </source>
</evidence>
<dbReference type="GO" id="GO:0005524">
    <property type="term" value="F:ATP binding"/>
    <property type="evidence" value="ECO:0007669"/>
    <property type="project" value="UniProtKB-KW"/>
</dbReference>
<accession>A0A2R6Y0G3</accession>
<dbReference type="Pfam" id="PF13304">
    <property type="entry name" value="AAA_21"/>
    <property type="match status" value="1"/>
</dbReference>
<dbReference type="EMBL" id="PEBX01000042">
    <property type="protein sequence ID" value="PTQ56154.1"/>
    <property type="molecule type" value="Genomic_DNA"/>
</dbReference>
<proteinExistence type="predicted"/>
<keyword evidence="2" id="KW-0067">ATP-binding</keyword>
<comment type="caution">
    <text evidence="2">The sequence shown here is derived from an EMBL/GenBank/DDBJ whole genome shotgun (WGS) entry which is preliminary data.</text>
</comment>
<reference evidence="3" key="1">
    <citation type="journal article" date="2018" name="Sci. Rep.">
        <title>Lignite coal burning seam in the remote Altai Mountains harbors a hydrogen-driven thermophilic microbial community.</title>
        <authorList>
            <person name="Kadnikov V.V."/>
            <person name="Mardanov A.V."/>
            <person name="Ivasenko D.A."/>
            <person name="Antsiferov D.V."/>
            <person name="Beletsky A.V."/>
            <person name="Karnachuk O.V."/>
            <person name="Ravin N.V."/>
        </authorList>
    </citation>
    <scope>NUCLEOTIDE SEQUENCE [LARGE SCALE GENOMIC DNA]</scope>
</reference>
<feature type="domain" description="ATPase AAA-type core" evidence="1">
    <location>
        <begin position="5"/>
        <end position="55"/>
    </location>
</feature>
<dbReference type="InterPro" id="IPR003959">
    <property type="entry name" value="ATPase_AAA_core"/>
</dbReference>
<dbReference type="InterPro" id="IPR027417">
    <property type="entry name" value="P-loop_NTPase"/>
</dbReference>
<sequence length="103" mass="12372">MSLFLHRFKGKALYLLDEPESALSPSRQLVFQRVLRELTDRQAQFIIATHSPILLGYPDATIYRFDEEKITDIEYDMPEHVQITKYFLLNREKILEELWKDER</sequence>
<dbReference type="SUPFAM" id="SSF52540">
    <property type="entry name" value="P-loop containing nucleoside triphosphate hydrolases"/>
    <property type="match status" value="1"/>
</dbReference>
<dbReference type="Gene3D" id="3.40.50.300">
    <property type="entry name" value="P-loop containing nucleotide triphosphate hydrolases"/>
    <property type="match status" value="1"/>
</dbReference>
<protein>
    <submittedName>
        <fullName evidence="2">ABC transporter, ATP-binding protein</fullName>
    </submittedName>
</protein>
<dbReference type="Proteomes" id="UP000244338">
    <property type="component" value="Unassembled WGS sequence"/>
</dbReference>
<evidence type="ECO:0000313" key="3">
    <source>
        <dbReference type="Proteomes" id="UP000244338"/>
    </source>
</evidence>
<keyword evidence="2" id="KW-0547">Nucleotide-binding</keyword>
<evidence type="ECO:0000313" key="2">
    <source>
        <dbReference type="EMBL" id="PTQ56154.1"/>
    </source>
</evidence>
<dbReference type="AlphaFoldDB" id="A0A2R6Y0G3"/>
<name>A0A2R6Y0G3_9BACL</name>
<organism evidence="2 3">
    <name type="scientific">Candidatus Carbonibacillus altaicus</name>
    <dbReference type="NCBI Taxonomy" id="2163959"/>
    <lineage>
        <taxon>Bacteria</taxon>
        <taxon>Bacillati</taxon>
        <taxon>Bacillota</taxon>
        <taxon>Bacilli</taxon>
        <taxon>Bacillales</taxon>
        <taxon>Candidatus Carbonibacillus</taxon>
    </lineage>
</organism>